<dbReference type="GO" id="GO:0005829">
    <property type="term" value="C:cytosol"/>
    <property type="evidence" value="ECO:0007669"/>
    <property type="project" value="UniProtKB-SubCell"/>
</dbReference>
<proteinExistence type="inferred from homology"/>
<dbReference type="Pfam" id="PF09790">
    <property type="entry name" value="Hyccin"/>
    <property type="match status" value="1"/>
</dbReference>
<dbReference type="PANTHER" id="PTHR31220">
    <property type="entry name" value="HYCCIN RELATED"/>
    <property type="match status" value="1"/>
</dbReference>
<reference evidence="8" key="1">
    <citation type="journal article" date="2013" name="Nature">
        <title>Draft genome of the wheat A-genome progenitor Triticum urartu.</title>
        <authorList>
            <person name="Ling H.Q."/>
            <person name="Zhao S."/>
            <person name="Liu D."/>
            <person name="Wang J."/>
            <person name="Sun H."/>
            <person name="Zhang C."/>
            <person name="Fan H."/>
            <person name="Li D."/>
            <person name="Dong L."/>
            <person name="Tao Y."/>
            <person name="Gao C."/>
            <person name="Wu H."/>
            <person name="Li Y."/>
            <person name="Cui Y."/>
            <person name="Guo X."/>
            <person name="Zheng S."/>
            <person name="Wang B."/>
            <person name="Yu K."/>
            <person name="Liang Q."/>
            <person name="Yang W."/>
            <person name="Lou X."/>
            <person name="Chen J."/>
            <person name="Feng M."/>
            <person name="Jian J."/>
            <person name="Zhang X."/>
            <person name="Luo G."/>
            <person name="Jiang Y."/>
            <person name="Liu J."/>
            <person name="Wang Z."/>
            <person name="Sha Y."/>
            <person name="Zhang B."/>
            <person name="Wu H."/>
            <person name="Tang D."/>
            <person name="Shen Q."/>
            <person name="Xue P."/>
            <person name="Zou S."/>
            <person name="Wang X."/>
            <person name="Liu X."/>
            <person name="Wang F."/>
            <person name="Yang Y."/>
            <person name="An X."/>
            <person name="Dong Z."/>
            <person name="Zhang K."/>
            <person name="Zhang X."/>
            <person name="Luo M.C."/>
            <person name="Dvorak J."/>
            <person name="Tong Y."/>
            <person name="Wang J."/>
            <person name="Yang H."/>
            <person name="Li Z."/>
            <person name="Wang D."/>
            <person name="Zhang A."/>
            <person name="Wang J."/>
        </authorList>
    </citation>
    <scope>NUCLEOTIDE SEQUENCE</scope>
</reference>
<evidence type="ECO:0000256" key="1">
    <source>
        <dbReference type="ARBA" id="ARBA00004236"/>
    </source>
</evidence>
<evidence type="ECO:0000313" key="8">
    <source>
        <dbReference type="EMBL" id="EMS45740.1"/>
    </source>
</evidence>
<dbReference type="STRING" id="4572.M7Z084"/>
<evidence type="ECO:0000256" key="5">
    <source>
        <dbReference type="ARBA" id="ARBA00023136"/>
    </source>
</evidence>
<dbReference type="PANTHER" id="PTHR31220:SF1">
    <property type="entry name" value="GH21176P"/>
    <property type="match status" value="1"/>
</dbReference>
<evidence type="ECO:0000256" key="7">
    <source>
        <dbReference type="SAM" id="MobiDB-lite"/>
    </source>
</evidence>
<dbReference type="OMA" id="CICAHRF"/>
<feature type="region of interest" description="Disordered" evidence="7">
    <location>
        <begin position="282"/>
        <end position="312"/>
    </location>
</feature>
<evidence type="ECO:0000256" key="6">
    <source>
        <dbReference type="ARBA" id="ARBA00034482"/>
    </source>
</evidence>
<organism evidence="8">
    <name type="scientific">Triticum urartu</name>
    <name type="common">Red wild einkorn</name>
    <name type="synonym">Crithodium urartu</name>
    <dbReference type="NCBI Taxonomy" id="4572"/>
    <lineage>
        <taxon>Eukaryota</taxon>
        <taxon>Viridiplantae</taxon>
        <taxon>Streptophyta</taxon>
        <taxon>Embryophyta</taxon>
        <taxon>Tracheophyta</taxon>
        <taxon>Spermatophyta</taxon>
        <taxon>Magnoliopsida</taxon>
        <taxon>Liliopsida</taxon>
        <taxon>Poales</taxon>
        <taxon>Poaceae</taxon>
        <taxon>BOP clade</taxon>
        <taxon>Pooideae</taxon>
        <taxon>Triticodae</taxon>
        <taxon>Triticeae</taxon>
        <taxon>Triticinae</taxon>
        <taxon>Triticum</taxon>
    </lineage>
</organism>
<dbReference type="GO" id="GO:0046854">
    <property type="term" value="P:phosphatidylinositol phosphate biosynthetic process"/>
    <property type="evidence" value="ECO:0007669"/>
    <property type="project" value="TreeGrafter"/>
</dbReference>
<accession>M7Z084</accession>
<feature type="compositionally biased region" description="Low complexity" evidence="7">
    <location>
        <begin position="282"/>
        <end position="300"/>
    </location>
</feature>
<evidence type="ECO:0000256" key="4">
    <source>
        <dbReference type="ARBA" id="ARBA00022490"/>
    </source>
</evidence>
<dbReference type="InterPro" id="IPR018619">
    <property type="entry name" value="Hyccin"/>
</dbReference>
<keyword evidence="4" id="KW-0963">Cytoplasm</keyword>
<comment type="similarity">
    <text evidence="6">Belongs to the Hyccin family.</text>
</comment>
<evidence type="ECO:0000256" key="2">
    <source>
        <dbReference type="ARBA" id="ARBA00004514"/>
    </source>
</evidence>
<dbReference type="GO" id="GO:0005886">
    <property type="term" value="C:plasma membrane"/>
    <property type="evidence" value="ECO:0007669"/>
    <property type="project" value="UniProtKB-SubCell"/>
</dbReference>
<keyword evidence="3" id="KW-1003">Cell membrane</keyword>
<name>M7Z084_TRIUA</name>
<dbReference type="AlphaFoldDB" id="M7Z084"/>
<dbReference type="EMBL" id="KD282348">
    <property type="protein sequence ID" value="EMS45740.1"/>
    <property type="molecule type" value="Genomic_DNA"/>
</dbReference>
<comment type="subcellular location">
    <subcellularLocation>
        <location evidence="1">Cell membrane</location>
    </subcellularLocation>
    <subcellularLocation>
        <location evidence="2">Cytoplasm</location>
        <location evidence="2">Cytosol</location>
    </subcellularLocation>
</comment>
<gene>
    <name evidence="8" type="ORF">TRIUR3_26427</name>
</gene>
<dbReference type="eggNOG" id="KOG4688">
    <property type="taxonomic scope" value="Eukaryota"/>
</dbReference>
<evidence type="ECO:0000256" key="3">
    <source>
        <dbReference type="ARBA" id="ARBA00022475"/>
    </source>
</evidence>
<protein>
    <submittedName>
        <fullName evidence="8">Uncharacterized protein</fullName>
    </submittedName>
</protein>
<sequence>MADVRSLVGVAFNTDPLMNGSMAEVGFSAPRGLMKAFECGEEASSVERAAADALGWRAASMAKEPQLEIASPAAPVVGVLPPPLEPQAAVKSTKRAGIIGVAFEAYYAKIAQMPPASKVDACNAVAAWAGQYCRCRFELDEELEVEEGDSLGSMSPLSTDAENGNGKALEEELAKLSVNGDSSGRNCGKEEEVREARVQLPWEFLQPVMRVLGHCLLAPLNPMEVRDAAAEAVRVVYARACHDLVPQAILAARSLIELDKSARKAAKAAAVAASGIMVASGTAGSTASSSRPSSKPNTPSKQRKPDMLLVSK</sequence>
<keyword evidence="5" id="KW-0472">Membrane</keyword>
<dbReference type="GO" id="GO:0072659">
    <property type="term" value="P:protein localization to plasma membrane"/>
    <property type="evidence" value="ECO:0007669"/>
    <property type="project" value="TreeGrafter"/>
</dbReference>